<protein>
    <submittedName>
        <fullName evidence="2">Uncharacterized protein</fullName>
    </submittedName>
</protein>
<feature type="transmembrane region" description="Helical" evidence="1">
    <location>
        <begin position="79"/>
        <end position="98"/>
    </location>
</feature>
<accession>A0A7S3JB32</accession>
<feature type="transmembrane region" description="Helical" evidence="1">
    <location>
        <begin position="45"/>
        <end position="67"/>
    </location>
</feature>
<keyword evidence="1" id="KW-0812">Transmembrane</keyword>
<reference evidence="2" key="1">
    <citation type="submission" date="2021-01" db="EMBL/GenBank/DDBJ databases">
        <authorList>
            <person name="Corre E."/>
            <person name="Pelletier E."/>
            <person name="Niang G."/>
            <person name="Scheremetjew M."/>
            <person name="Finn R."/>
            <person name="Kale V."/>
            <person name="Holt S."/>
            <person name="Cochrane G."/>
            <person name="Meng A."/>
            <person name="Brown T."/>
            <person name="Cohen L."/>
        </authorList>
    </citation>
    <scope>NUCLEOTIDE SEQUENCE</scope>
    <source>
        <strain evidence="2">FSP1.4</strain>
    </source>
</reference>
<keyword evidence="1" id="KW-0472">Membrane</keyword>
<dbReference type="PROSITE" id="PS51257">
    <property type="entry name" value="PROKAR_LIPOPROTEIN"/>
    <property type="match status" value="1"/>
</dbReference>
<evidence type="ECO:0000313" key="2">
    <source>
        <dbReference type="EMBL" id="CAE0350487.1"/>
    </source>
</evidence>
<name>A0A7S3JB32_9SPIT</name>
<proteinExistence type="predicted"/>
<organism evidence="2">
    <name type="scientific">Euplotes harpa</name>
    <dbReference type="NCBI Taxonomy" id="151035"/>
    <lineage>
        <taxon>Eukaryota</taxon>
        <taxon>Sar</taxon>
        <taxon>Alveolata</taxon>
        <taxon>Ciliophora</taxon>
        <taxon>Intramacronucleata</taxon>
        <taxon>Spirotrichea</taxon>
        <taxon>Hypotrichia</taxon>
        <taxon>Euplotida</taxon>
        <taxon>Euplotidae</taxon>
        <taxon>Euplotes</taxon>
    </lineage>
</organism>
<feature type="transmembrane region" description="Helical" evidence="1">
    <location>
        <begin position="12"/>
        <end position="33"/>
    </location>
</feature>
<dbReference type="AlphaFoldDB" id="A0A7S3JB32"/>
<evidence type="ECO:0000256" key="1">
    <source>
        <dbReference type="SAM" id="Phobius"/>
    </source>
</evidence>
<gene>
    <name evidence="2" type="ORF">EHAR0213_LOCUS9401</name>
</gene>
<dbReference type="EMBL" id="HBII01022631">
    <property type="protein sequence ID" value="CAE0350487.1"/>
    <property type="molecule type" value="Transcribed_RNA"/>
</dbReference>
<keyword evidence="1" id="KW-1133">Transmembrane helix</keyword>
<sequence length="147" mass="16108">MSLFKSMRKLGMLFLIGVVAIIIVSCILLFSTIPKAFSDIEGMIITFQVVHLIILAIETVLLFFHFIGAWKDMGPVKTFLFRLGKASVISGAIMNAALLTHVTASKEFYGGKDEYNSYFGVAAGSLAFHALIGSMYVFYETTGFISS</sequence>
<feature type="transmembrane region" description="Helical" evidence="1">
    <location>
        <begin position="118"/>
        <end position="139"/>
    </location>
</feature>